<dbReference type="EMBL" id="JANJYJ010000004">
    <property type="protein sequence ID" value="KAK3220282.1"/>
    <property type="molecule type" value="Genomic_DNA"/>
</dbReference>
<keyword evidence="2" id="KW-1185">Reference proteome</keyword>
<evidence type="ECO:0000313" key="1">
    <source>
        <dbReference type="EMBL" id="KAK3220282.1"/>
    </source>
</evidence>
<gene>
    <name evidence="1" type="ORF">Dsin_014252</name>
</gene>
<dbReference type="Proteomes" id="UP001281410">
    <property type="component" value="Unassembled WGS sequence"/>
</dbReference>
<accession>A0AAE0EA52</accession>
<evidence type="ECO:0000313" key="2">
    <source>
        <dbReference type="Proteomes" id="UP001281410"/>
    </source>
</evidence>
<reference evidence="1" key="1">
    <citation type="journal article" date="2023" name="Plant J.">
        <title>Genome sequences and population genomics provide insights into the demographic history, inbreeding, and mutation load of two 'living fossil' tree species of Dipteronia.</title>
        <authorList>
            <person name="Feng Y."/>
            <person name="Comes H.P."/>
            <person name="Chen J."/>
            <person name="Zhu S."/>
            <person name="Lu R."/>
            <person name="Zhang X."/>
            <person name="Li P."/>
            <person name="Qiu J."/>
            <person name="Olsen K.M."/>
            <person name="Qiu Y."/>
        </authorList>
    </citation>
    <scope>NUCLEOTIDE SEQUENCE</scope>
    <source>
        <strain evidence="1">NBL</strain>
    </source>
</reference>
<sequence>MYNNCGMDAFYQKQALKFIHVCLVSQLNLPGNLTDERYTPRQLSSLLVSTVDASWCKSETSDMKADLEPDLNGPKDDFVVNICHHFAMIFHTENISANASIPTAGLGGPSNVNASSRSKSNGTSNLKELDPLILIDALADVLTNENSIHAKAALTALNMFAEMLMFLAC</sequence>
<comment type="caution">
    <text evidence="1">The sequence shown here is derived from an EMBL/GenBank/DDBJ whole genome shotgun (WGS) entry which is preliminary data.</text>
</comment>
<organism evidence="1 2">
    <name type="scientific">Dipteronia sinensis</name>
    <dbReference type="NCBI Taxonomy" id="43782"/>
    <lineage>
        <taxon>Eukaryota</taxon>
        <taxon>Viridiplantae</taxon>
        <taxon>Streptophyta</taxon>
        <taxon>Embryophyta</taxon>
        <taxon>Tracheophyta</taxon>
        <taxon>Spermatophyta</taxon>
        <taxon>Magnoliopsida</taxon>
        <taxon>eudicotyledons</taxon>
        <taxon>Gunneridae</taxon>
        <taxon>Pentapetalae</taxon>
        <taxon>rosids</taxon>
        <taxon>malvids</taxon>
        <taxon>Sapindales</taxon>
        <taxon>Sapindaceae</taxon>
        <taxon>Hippocastanoideae</taxon>
        <taxon>Acereae</taxon>
        <taxon>Dipteronia</taxon>
    </lineage>
</organism>
<name>A0AAE0EA52_9ROSI</name>
<protein>
    <submittedName>
        <fullName evidence="1">Uncharacterized protein</fullName>
    </submittedName>
</protein>
<dbReference type="AlphaFoldDB" id="A0AAE0EA52"/>
<proteinExistence type="predicted"/>